<dbReference type="PANTHER" id="PTHR33279:SF2">
    <property type="entry name" value="SULFUR CARRIER PROTEIN TUSA"/>
    <property type="match status" value="1"/>
</dbReference>
<dbReference type="InterPro" id="IPR036868">
    <property type="entry name" value="TusA-like_sf"/>
</dbReference>
<keyword evidence="2 3" id="KW-0963">Cytoplasm</keyword>
<evidence type="ECO:0000313" key="5">
    <source>
        <dbReference type="EMBL" id="SUT87898.1"/>
    </source>
</evidence>
<keyword evidence="6" id="KW-1185">Reference proteome</keyword>
<comment type="similarity">
    <text evidence="1 3">Belongs to the sulfur carrier protein TusA family.</text>
</comment>
<dbReference type="Pfam" id="PF01206">
    <property type="entry name" value="TusA"/>
    <property type="match status" value="1"/>
</dbReference>
<protein>
    <recommendedName>
        <fullName evidence="3">Sulfur carrier protein TusA</fullName>
    </recommendedName>
</protein>
<dbReference type="Proteomes" id="UP000254649">
    <property type="component" value="Unassembled WGS sequence"/>
</dbReference>
<dbReference type="NCBIfam" id="NF001423">
    <property type="entry name" value="PRK00299.1"/>
    <property type="match status" value="1"/>
</dbReference>
<dbReference type="PANTHER" id="PTHR33279">
    <property type="entry name" value="SULFUR CARRIER PROTEIN YEDF-RELATED"/>
    <property type="match status" value="1"/>
</dbReference>
<evidence type="ECO:0000259" key="4">
    <source>
        <dbReference type="PROSITE" id="PS01148"/>
    </source>
</evidence>
<dbReference type="EMBL" id="UFRQ01000003">
    <property type="protein sequence ID" value="SUT87898.1"/>
    <property type="molecule type" value="Genomic_DNA"/>
</dbReference>
<dbReference type="GO" id="GO:0005737">
    <property type="term" value="C:cytoplasm"/>
    <property type="evidence" value="ECO:0007669"/>
    <property type="project" value="UniProtKB-SubCell"/>
</dbReference>
<dbReference type="Gene3D" id="3.30.110.40">
    <property type="entry name" value="TusA-like domain"/>
    <property type="match status" value="1"/>
</dbReference>
<keyword evidence="5" id="KW-0808">Transferase</keyword>
<feature type="active site" description="Cysteine persulfide intermediate" evidence="3">
    <location>
        <position position="38"/>
    </location>
</feature>
<dbReference type="InterPro" id="IPR022931">
    <property type="entry name" value="Sulphur_carrier_TusA"/>
</dbReference>
<dbReference type="PROSITE" id="PS01148">
    <property type="entry name" value="UPF0033"/>
    <property type="match status" value="1"/>
</dbReference>
<dbReference type="GO" id="GO:0002143">
    <property type="term" value="P:tRNA wobble position uridine thiolation"/>
    <property type="evidence" value="ECO:0007669"/>
    <property type="project" value="InterPro"/>
</dbReference>
<dbReference type="InterPro" id="IPR001455">
    <property type="entry name" value="TusA-like"/>
</dbReference>
<name>A0A380TLT8_9PAST</name>
<evidence type="ECO:0000256" key="1">
    <source>
        <dbReference type="ARBA" id="ARBA00008984"/>
    </source>
</evidence>
<dbReference type="SUPFAM" id="SSF64307">
    <property type="entry name" value="SirA-like"/>
    <property type="match status" value="1"/>
</dbReference>
<sequence>MRTLLYSLLEKILNKTMNDTLLENIPVHYQLDTLGLRCPEPVMLVRKQIRHMNDGEILLIIADDPATTRDIPGFCEFMEHQLIQAETTTPPFRYWVKKGL</sequence>
<dbReference type="AlphaFoldDB" id="A0A380TLT8"/>
<evidence type="ECO:0000256" key="2">
    <source>
        <dbReference type="ARBA" id="ARBA00022490"/>
    </source>
</evidence>
<gene>
    <name evidence="3 5" type="primary">tusA</name>
    <name evidence="5" type="ORF">NCTC10801_00263</name>
</gene>
<accession>A0A380TLT8</accession>
<evidence type="ECO:0000313" key="6">
    <source>
        <dbReference type="Proteomes" id="UP000254649"/>
    </source>
</evidence>
<dbReference type="HAMAP" id="MF_00413">
    <property type="entry name" value="Thiourid_synth_A"/>
    <property type="match status" value="1"/>
</dbReference>
<dbReference type="GO" id="GO:0016740">
    <property type="term" value="F:transferase activity"/>
    <property type="evidence" value="ECO:0007669"/>
    <property type="project" value="UniProtKB-KW"/>
</dbReference>
<organism evidence="5 6">
    <name type="scientific">[Actinobacillus] rossii</name>
    <dbReference type="NCBI Taxonomy" id="123820"/>
    <lineage>
        <taxon>Bacteria</taxon>
        <taxon>Pseudomonadati</taxon>
        <taxon>Pseudomonadota</taxon>
        <taxon>Gammaproteobacteria</taxon>
        <taxon>Pasteurellales</taxon>
        <taxon>Pasteurellaceae</taxon>
    </lineage>
</organism>
<comment type="subcellular location">
    <subcellularLocation>
        <location evidence="3">Cytoplasm</location>
    </subcellularLocation>
</comment>
<feature type="domain" description="UPF0033" evidence="4">
    <location>
        <begin position="31"/>
        <end position="55"/>
    </location>
</feature>
<proteinExistence type="inferred from homology"/>
<comment type="function">
    <text evidence="3">Sulfur carrier protein which probably makes part of a sulfur-relay system.</text>
</comment>
<evidence type="ECO:0000256" key="3">
    <source>
        <dbReference type="HAMAP-Rule" id="MF_00413"/>
    </source>
</evidence>
<reference evidence="5 6" key="1">
    <citation type="submission" date="2018-06" db="EMBL/GenBank/DDBJ databases">
        <authorList>
            <consortium name="Pathogen Informatics"/>
            <person name="Doyle S."/>
        </authorList>
    </citation>
    <scope>NUCLEOTIDE SEQUENCE [LARGE SCALE GENOMIC DNA]</scope>
    <source>
        <strain evidence="5 6">NCTC10801</strain>
    </source>
</reference>
<dbReference type="GO" id="GO:0097163">
    <property type="term" value="F:sulfur carrier activity"/>
    <property type="evidence" value="ECO:0007669"/>
    <property type="project" value="UniProtKB-UniRule"/>
</dbReference>